<evidence type="ECO:0000259" key="5">
    <source>
        <dbReference type="Pfam" id="PF08281"/>
    </source>
</evidence>
<dbReference type="Proteomes" id="UP000254889">
    <property type="component" value="Chromosome"/>
</dbReference>
<evidence type="ECO:0000256" key="2">
    <source>
        <dbReference type="ARBA" id="ARBA00023015"/>
    </source>
</evidence>
<dbReference type="OrthoDB" id="9794372at2"/>
<feature type="domain" description="RNA polymerase sigma factor 70 region 4 type 2" evidence="5">
    <location>
        <begin position="110"/>
        <end position="161"/>
    </location>
</feature>
<gene>
    <name evidence="6" type="ORF">DW352_01515</name>
</gene>
<dbReference type="CDD" id="cd06171">
    <property type="entry name" value="Sigma70_r4"/>
    <property type="match status" value="1"/>
</dbReference>
<dbReference type="SUPFAM" id="SSF88659">
    <property type="entry name" value="Sigma3 and sigma4 domains of RNA polymerase sigma factors"/>
    <property type="match status" value="1"/>
</dbReference>
<dbReference type="InterPro" id="IPR013324">
    <property type="entry name" value="RNA_pol_sigma_r3/r4-like"/>
</dbReference>
<dbReference type="KEGG" id="ptaw:DW352_01515"/>
<dbReference type="InterPro" id="IPR014284">
    <property type="entry name" value="RNA_pol_sigma-70_dom"/>
</dbReference>
<dbReference type="Pfam" id="PF08281">
    <property type="entry name" value="Sigma70_r4_2"/>
    <property type="match status" value="1"/>
</dbReference>
<sequence>MVQGGTALLRQWLIASYDDLRRRLSRRLGSEDVATEALHEVWLRLDQASVVGAVEQPQSYLYRMALNASADRRRADIRWLSRNQIAAFLRSESDAIDPEHAFSVKSEFVALERALAELPARSRAVFLAALYEELSYREIAKRFGMSVRSVERDMNKAFDHCTKRLGKHKEGRRVAAPAELLEASRSVGRVLDAGDDE</sequence>
<name>A0A345ZQW1_9HYPH</name>
<dbReference type="AlphaFoldDB" id="A0A345ZQW1"/>
<protein>
    <submittedName>
        <fullName evidence="6">RNA polymerase sigma factor</fullName>
    </submittedName>
</protein>
<dbReference type="PANTHER" id="PTHR43133:SF63">
    <property type="entry name" value="RNA POLYMERASE SIGMA FACTOR FECI-RELATED"/>
    <property type="match status" value="1"/>
</dbReference>
<evidence type="ECO:0000256" key="4">
    <source>
        <dbReference type="ARBA" id="ARBA00023163"/>
    </source>
</evidence>
<proteinExistence type="inferred from homology"/>
<keyword evidence="7" id="KW-1185">Reference proteome</keyword>
<accession>A0A345ZQW1</accession>
<dbReference type="Gene3D" id="1.10.1740.10">
    <property type="match status" value="1"/>
</dbReference>
<dbReference type="GO" id="GO:0006352">
    <property type="term" value="P:DNA-templated transcription initiation"/>
    <property type="evidence" value="ECO:0007669"/>
    <property type="project" value="InterPro"/>
</dbReference>
<keyword evidence="3" id="KW-0731">Sigma factor</keyword>
<evidence type="ECO:0000313" key="6">
    <source>
        <dbReference type="EMBL" id="AXK79308.1"/>
    </source>
</evidence>
<dbReference type="Gene3D" id="1.10.10.10">
    <property type="entry name" value="Winged helix-like DNA-binding domain superfamily/Winged helix DNA-binding domain"/>
    <property type="match status" value="1"/>
</dbReference>
<dbReference type="InterPro" id="IPR013249">
    <property type="entry name" value="RNA_pol_sigma70_r4_t2"/>
</dbReference>
<keyword evidence="2" id="KW-0805">Transcription regulation</keyword>
<dbReference type="InterPro" id="IPR039425">
    <property type="entry name" value="RNA_pol_sigma-70-like"/>
</dbReference>
<comment type="similarity">
    <text evidence="1">Belongs to the sigma-70 factor family. ECF subfamily.</text>
</comment>
<keyword evidence="4" id="KW-0804">Transcription</keyword>
<dbReference type="GO" id="GO:0003677">
    <property type="term" value="F:DNA binding"/>
    <property type="evidence" value="ECO:0007669"/>
    <property type="project" value="InterPro"/>
</dbReference>
<dbReference type="SUPFAM" id="SSF88946">
    <property type="entry name" value="Sigma2 domain of RNA polymerase sigma factors"/>
    <property type="match status" value="1"/>
</dbReference>
<evidence type="ECO:0000313" key="7">
    <source>
        <dbReference type="Proteomes" id="UP000254889"/>
    </source>
</evidence>
<dbReference type="PANTHER" id="PTHR43133">
    <property type="entry name" value="RNA POLYMERASE ECF-TYPE SIGMA FACTO"/>
    <property type="match status" value="1"/>
</dbReference>
<dbReference type="NCBIfam" id="TIGR02937">
    <property type="entry name" value="sigma70-ECF"/>
    <property type="match status" value="1"/>
</dbReference>
<organism evidence="6 7">
    <name type="scientific">Pseudolabrys taiwanensis</name>
    <dbReference type="NCBI Taxonomy" id="331696"/>
    <lineage>
        <taxon>Bacteria</taxon>
        <taxon>Pseudomonadati</taxon>
        <taxon>Pseudomonadota</taxon>
        <taxon>Alphaproteobacteria</taxon>
        <taxon>Hyphomicrobiales</taxon>
        <taxon>Xanthobacteraceae</taxon>
        <taxon>Pseudolabrys</taxon>
    </lineage>
</organism>
<evidence type="ECO:0000256" key="3">
    <source>
        <dbReference type="ARBA" id="ARBA00023082"/>
    </source>
</evidence>
<dbReference type="EMBL" id="CP031417">
    <property type="protein sequence ID" value="AXK79308.1"/>
    <property type="molecule type" value="Genomic_DNA"/>
</dbReference>
<dbReference type="GO" id="GO:0016987">
    <property type="term" value="F:sigma factor activity"/>
    <property type="evidence" value="ECO:0007669"/>
    <property type="project" value="UniProtKB-KW"/>
</dbReference>
<evidence type="ECO:0000256" key="1">
    <source>
        <dbReference type="ARBA" id="ARBA00010641"/>
    </source>
</evidence>
<dbReference type="RefSeq" id="WP_115687867.1">
    <property type="nucleotide sequence ID" value="NZ_CP031417.1"/>
</dbReference>
<dbReference type="InterPro" id="IPR013325">
    <property type="entry name" value="RNA_pol_sigma_r2"/>
</dbReference>
<reference evidence="6 7" key="1">
    <citation type="submission" date="2018-07" db="EMBL/GenBank/DDBJ databases">
        <authorList>
            <person name="Quirk P.G."/>
            <person name="Krulwich T.A."/>
        </authorList>
    </citation>
    <scope>NUCLEOTIDE SEQUENCE [LARGE SCALE GENOMIC DNA]</scope>
    <source>
        <strain evidence="6 7">CC-BB4</strain>
    </source>
</reference>
<dbReference type="InterPro" id="IPR036388">
    <property type="entry name" value="WH-like_DNA-bd_sf"/>
</dbReference>